<organism evidence="2 3">
    <name type="scientific">Rousettus aegyptiacus</name>
    <name type="common">Egyptian fruit bat</name>
    <name type="synonym">Pteropus aegyptiacus</name>
    <dbReference type="NCBI Taxonomy" id="9407"/>
    <lineage>
        <taxon>Eukaryota</taxon>
        <taxon>Metazoa</taxon>
        <taxon>Chordata</taxon>
        <taxon>Craniata</taxon>
        <taxon>Vertebrata</taxon>
        <taxon>Euteleostomi</taxon>
        <taxon>Mammalia</taxon>
        <taxon>Eutheria</taxon>
        <taxon>Laurasiatheria</taxon>
        <taxon>Chiroptera</taxon>
        <taxon>Yinpterochiroptera</taxon>
        <taxon>Pteropodoidea</taxon>
        <taxon>Pteropodidae</taxon>
        <taxon>Rousettinae</taxon>
        <taxon>Rousettus</taxon>
    </lineage>
</organism>
<keyword evidence="3" id="KW-1185">Reference proteome</keyword>
<evidence type="ECO:0000313" key="2">
    <source>
        <dbReference type="EMBL" id="KAF6410815.1"/>
    </source>
</evidence>
<evidence type="ECO:0000256" key="1">
    <source>
        <dbReference type="SAM" id="MobiDB-lite"/>
    </source>
</evidence>
<gene>
    <name evidence="2" type="ORF">HJG63_009252</name>
</gene>
<dbReference type="AlphaFoldDB" id="A0A7J8CIW6"/>
<protein>
    <submittedName>
        <fullName evidence="2">Uncharacterized protein</fullName>
    </submittedName>
</protein>
<name>A0A7J8CIW6_ROUAE</name>
<feature type="region of interest" description="Disordered" evidence="1">
    <location>
        <begin position="47"/>
        <end position="77"/>
    </location>
</feature>
<accession>A0A7J8CIW6</accession>
<dbReference type="EMBL" id="JACASE010000014">
    <property type="protein sequence ID" value="KAF6410815.1"/>
    <property type="molecule type" value="Genomic_DNA"/>
</dbReference>
<proteinExistence type="predicted"/>
<sequence length="156" mass="17662">MKFIFNFTHVRTHTRAMCHTPGDMKYLARARWVYKEGLRQRSMGQGWRAGLCPRSRPRPGRARGSEAPLGDKASQKTELCRESQQALRVQRTETGFSPLQPPHLAQLTVVTTAGTQHVLPGHVLRCWSPVQPHSSNTLSCQRLPLKRLSSQLGRKK</sequence>
<dbReference type="Proteomes" id="UP000593571">
    <property type="component" value="Unassembled WGS sequence"/>
</dbReference>
<evidence type="ECO:0000313" key="3">
    <source>
        <dbReference type="Proteomes" id="UP000593571"/>
    </source>
</evidence>
<comment type="caution">
    <text evidence="2">The sequence shown here is derived from an EMBL/GenBank/DDBJ whole genome shotgun (WGS) entry which is preliminary data.</text>
</comment>
<reference evidence="2 3" key="1">
    <citation type="journal article" date="2020" name="Nature">
        <title>Six reference-quality genomes reveal evolution of bat adaptations.</title>
        <authorList>
            <person name="Jebb D."/>
            <person name="Huang Z."/>
            <person name="Pippel M."/>
            <person name="Hughes G.M."/>
            <person name="Lavrichenko K."/>
            <person name="Devanna P."/>
            <person name="Winkler S."/>
            <person name="Jermiin L.S."/>
            <person name="Skirmuntt E.C."/>
            <person name="Katzourakis A."/>
            <person name="Burkitt-Gray L."/>
            <person name="Ray D.A."/>
            <person name="Sullivan K.A.M."/>
            <person name="Roscito J.G."/>
            <person name="Kirilenko B.M."/>
            <person name="Davalos L.M."/>
            <person name="Corthals A.P."/>
            <person name="Power M.L."/>
            <person name="Jones G."/>
            <person name="Ransome R.D."/>
            <person name="Dechmann D.K.N."/>
            <person name="Locatelli A.G."/>
            <person name="Puechmaille S.J."/>
            <person name="Fedrigo O."/>
            <person name="Jarvis E.D."/>
            <person name="Hiller M."/>
            <person name="Vernes S.C."/>
            <person name="Myers E.W."/>
            <person name="Teeling E.C."/>
        </authorList>
    </citation>
    <scope>NUCLEOTIDE SEQUENCE [LARGE SCALE GENOMIC DNA]</scope>
    <source>
        <strain evidence="2">MRouAeg1</strain>
        <tissue evidence="2">Muscle</tissue>
    </source>
</reference>